<dbReference type="KEGG" id="aant:HUK68_22490"/>
<accession>A0A6N1XCQ6</accession>
<dbReference type="AlphaFoldDB" id="A0A6N1XCQ6"/>
<keyword evidence="2" id="KW-1185">Reference proteome</keyword>
<evidence type="ECO:0000313" key="2">
    <source>
        <dbReference type="Proteomes" id="UP000509579"/>
    </source>
</evidence>
<protein>
    <submittedName>
        <fullName evidence="1">Uncharacterized protein</fullName>
    </submittedName>
</protein>
<dbReference type="RefSeq" id="WP_175506506.1">
    <property type="nucleotide sequence ID" value="NZ_CP054842.1"/>
</dbReference>
<organism evidence="1 2">
    <name type="scientific">Comamonas antarctica</name>
    <dbReference type="NCBI Taxonomy" id="2743470"/>
    <lineage>
        <taxon>Bacteria</taxon>
        <taxon>Pseudomonadati</taxon>
        <taxon>Pseudomonadota</taxon>
        <taxon>Betaproteobacteria</taxon>
        <taxon>Burkholderiales</taxon>
        <taxon>Comamonadaceae</taxon>
        <taxon>Comamonas</taxon>
    </lineage>
</organism>
<proteinExistence type="predicted"/>
<keyword evidence="1" id="KW-0614">Plasmid</keyword>
<dbReference type="EMBL" id="CP054842">
    <property type="protein sequence ID" value="QKV55720.1"/>
    <property type="molecule type" value="Genomic_DNA"/>
</dbReference>
<dbReference type="Proteomes" id="UP000509579">
    <property type="component" value="Plasmid unnamed2"/>
</dbReference>
<geneLocation type="plasmid" evidence="1 2">
    <name>unnamed2</name>
</geneLocation>
<name>A0A6N1XCQ6_9BURK</name>
<reference evidence="1 2" key="1">
    <citation type="submission" date="2020-06" db="EMBL/GenBank/DDBJ databases">
        <title>Acidovorax antarctica sp. nov., isolated from Corinth ice sheet soil, Antarctic Fields Peninsula.</title>
        <authorList>
            <person name="Xu Q."/>
            <person name="Peng F."/>
        </authorList>
    </citation>
    <scope>NUCLEOTIDE SEQUENCE [LARGE SCALE GENOMIC DNA]</scope>
    <source>
        <strain evidence="1 2">16-35-5</strain>
        <plasmid evidence="1 2">unnamed2</plasmid>
    </source>
</reference>
<gene>
    <name evidence="1" type="ORF">HUK68_22490</name>
</gene>
<evidence type="ECO:0000313" key="1">
    <source>
        <dbReference type="EMBL" id="QKV55720.1"/>
    </source>
</evidence>
<sequence>MAAFYVANKFGRIQAEIGRRQAETAALAMATARDKLRLDLFEKRFAVYEAAACFIRDAIRLKNVTHDRRFDYLEAINSAMWLFDDTVVDHLDLIFSELYNLIEATEEIATEPDSDQRKAMITRKKGYLNNLRLHQTTLHSVMAPYLRFTENVQT</sequence>